<dbReference type="EMBL" id="HE601438">
    <property type="protein sequence ID" value="CAR98584.1"/>
    <property type="molecule type" value="Genomic_DNA"/>
</dbReference>
<keyword evidence="2" id="KW-1185">Reference proteome</keyword>
<gene>
    <name evidence="1 3" type="ORF">CBG25619</name>
    <name evidence="1" type="ORF">CBG_25619</name>
</gene>
<sequence length="35" mass="4010">MNKDSFDEYDSGIAPVYSKSLLSKYPGKLETFHKL</sequence>
<reference evidence="1 2" key="2">
    <citation type="journal article" date="2011" name="PLoS Genet.">
        <title>Caenorhabditis briggsae recombinant inbred line genotypes reveal inter-strain incompatibility and the evolution of recombination.</title>
        <authorList>
            <person name="Ross J.A."/>
            <person name="Koboldt D.C."/>
            <person name="Staisch J.E."/>
            <person name="Chamberlin H.M."/>
            <person name="Gupta B.P."/>
            <person name="Miller R.D."/>
            <person name="Baird S.E."/>
            <person name="Haag E.S."/>
        </authorList>
    </citation>
    <scope>NUCLEOTIDE SEQUENCE [LARGE SCALE GENOMIC DNA]</scope>
    <source>
        <strain evidence="1 2">AF16</strain>
    </source>
</reference>
<evidence type="ECO:0000313" key="2">
    <source>
        <dbReference type="Proteomes" id="UP000008549"/>
    </source>
</evidence>
<evidence type="ECO:0000313" key="1">
    <source>
        <dbReference type="EMBL" id="CAR98584.1"/>
    </source>
</evidence>
<dbReference type="WormBase" id="CBG25619">
    <property type="protein sequence ID" value="CBP48146"/>
    <property type="gene ID" value="WBGene00087033"/>
</dbReference>
<dbReference type="CTD" id="68917103"/>
<dbReference type="Proteomes" id="UP000008549">
    <property type="component" value="Unassembled WGS sequence"/>
</dbReference>
<dbReference type="GeneID" id="68917103"/>
<organism evidence="1 2">
    <name type="scientific">Caenorhabditis briggsae</name>
    <dbReference type="NCBI Taxonomy" id="6238"/>
    <lineage>
        <taxon>Eukaryota</taxon>
        <taxon>Metazoa</taxon>
        <taxon>Ecdysozoa</taxon>
        <taxon>Nematoda</taxon>
        <taxon>Chromadorea</taxon>
        <taxon>Rhabditida</taxon>
        <taxon>Rhabditina</taxon>
        <taxon>Rhabditomorpha</taxon>
        <taxon>Rhabditoidea</taxon>
        <taxon>Rhabditidae</taxon>
        <taxon>Peloderinae</taxon>
        <taxon>Caenorhabditis</taxon>
    </lineage>
</organism>
<dbReference type="InParanoid" id="B6IFA4"/>
<name>B6IFA4_CAEBR</name>
<evidence type="ECO:0000313" key="3">
    <source>
        <dbReference type="WormBase" id="CBG25619"/>
    </source>
</evidence>
<dbReference type="RefSeq" id="XP_045098155.1">
    <property type="nucleotide sequence ID" value="XM_045242465.1"/>
</dbReference>
<dbReference type="KEGG" id="cbr:CBG_25619"/>
<dbReference type="AlphaFoldDB" id="B6IFA4"/>
<dbReference type="HOGENOM" id="CLU_3368956_0_0_1"/>
<proteinExistence type="predicted"/>
<accession>B6IFA4</accession>
<protein>
    <submittedName>
        <fullName evidence="1">Protein CBG25619</fullName>
    </submittedName>
</protein>
<reference evidence="1 2" key="1">
    <citation type="journal article" date="2003" name="PLoS Biol.">
        <title>The genome sequence of Caenorhabditis briggsae: a platform for comparative genomics.</title>
        <authorList>
            <person name="Stein L.D."/>
            <person name="Bao Z."/>
            <person name="Blasiar D."/>
            <person name="Blumenthal T."/>
            <person name="Brent M.R."/>
            <person name="Chen N."/>
            <person name="Chinwalla A."/>
            <person name="Clarke L."/>
            <person name="Clee C."/>
            <person name="Coghlan A."/>
            <person name="Coulson A."/>
            <person name="D'Eustachio P."/>
            <person name="Fitch D.H."/>
            <person name="Fulton L.A."/>
            <person name="Fulton R.E."/>
            <person name="Griffiths-Jones S."/>
            <person name="Harris T.W."/>
            <person name="Hillier L.W."/>
            <person name="Kamath R."/>
            <person name="Kuwabara P.E."/>
            <person name="Mardis E.R."/>
            <person name="Marra M.A."/>
            <person name="Miner T.L."/>
            <person name="Minx P."/>
            <person name="Mullikin J.C."/>
            <person name="Plumb R.W."/>
            <person name="Rogers J."/>
            <person name="Schein J.E."/>
            <person name="Sohrmann M."/>
            <person name="Spieth J."/>
            <person name="Stajich J.E."/>
            <person name="Wei C."/>
            <person name="Willey D."/>
            <person name="Wilson R.K."/>
            <person name="Durbin R."/>
            <person name="Waterston R.H."/>
        </authorList>
    </citation>
    <scope>NUCLEOTIDE SEQUENCE [LARGE SCALE GENOMIC DNA]</scope>
    <source>
        <strain evidence="1 2">AF16</strain>
    </source>
</reference>